<comment type="catalytic activity">
    <reaction evidence="7 8">
        <text>cytidine(34) in tRNA(Ile2) + L-lysine + ATP = lysidine(34) in tRNA(Ile2) + AMP + diphosphate + H(+)</text>
        <dbReference type="Rhea" id="RHEA:43744"/>
        <dbReference type="Rhea" id="RHEA-COMP:10625"/>
        <dbReference type="Rhea" id="RHEA-COMP:10670"/>
        <dbReference type="ChEBI" id="CHEBI:15378"/>
        <dbReference type="ChEBI" id="CHEBI:30616"/>
        <dbReference type="ChEBI" id="CHEBI:32551"/>
        <dbReference type="ChEBI" id="CHEBI:33019"/>
        <dbReference type="ChEBI" id="CHEBI:82748"/>
        <dbReference type="ChEBI" id="CHEBI:83665"/>
        <dbReference type="ChEBI" id="CHEBI:456215"/>
        <dbReference type="EC" id="6.3.4.19"/>
    </reaction>
</comment>
<comment type="domain">
    <text evidence="8">The N-terminal region contains the highly conserved SGGXDS motif, predicted to be a P-loop motif involved in ATP binding.</text>
</comment>
<dbReference type="Pfam" id="PF11734">
    <property type="entry name" value="TilS_C"/>
    <property type="match status" value="1"/>
</dbReference>
<dbReference type="GO" id="GO:0032267">
    <property type="term" value="F:tRNA(Ile)-lysidine synthase activity"/>
    <property type="evidence" value="ECO:0007669"/>
    <property type="project" value="UniProtKB-EC"/>
</dbReference>
<accession>A0A1E2VB55</accession>
<comment type="caution">
    <text evidence="10">The sequence shown here is derived from an EMBL/GenBank/DDBJ whole genome shotgun (WGS) entry which is preliminary data.</text>
</comment>
<name>A0A1E2VB55_9GAMM</name>
<dbReference type="CDD" id="cd01992">
    <property type="entry name" value="TilS_N"/>
    <property type="match status" value="1"/>
</dbReference>
<evidence type="ECO:0000313" key="11">
    <source>
        <dbReference type="Proteomes" id="UP000094291"/>
    </source>
</evidence>
<evidence type="ECO:0000259" key="9">
    <source>
        <dbReference type="SMART" id="SM00977"/>
    </source>
</evidence>
<dbReference type="RefSeq" id="WP_068999223.1">
    <property type="nucleotide sequence ID" value="NZ_MDTQ01000001.1"/>
</dbReference>
<reference evidence="10 11" key="1">
    <citation type="submission" date="2016-08" db="EMBL/GenBank/DDBJ databases">
        <authorList>
            <person name="Seilhamer J.J."/>
        </authorList>
    </citation>
    <scope>NUCLEOTIDE SEQUENCE [LARGE SCALE GENOMIC DNA]</scope>
    <source>
        <strain evidence="10 11">PH27A</strain>
    </source>
</reference>
<dbReference type="InterPro" id="IPR014729">
    <property type="entry name" value="Rossmann-like_a/b/a_fold"/>
</dbReference>
<dbReference type="EMBL" id="MDTQ01000001">
    <property type="protein sequence ID" value="ODC04250.1"/>
    <property type="molecule type" value="Genomic_DNA"/>
</dbReference>
<dbReference type="Gene3D" id="3.40.50.620">
    <property type="entry name" value="HUPs"/>
    <property type="match status" value="1"/>
</dbReference>
<dbReference type="OrthoDB" id="9807403at2"/>
<dbReference type="PANTHER" id="PTHR43033">
    <property type="entry name" value="TRNA(ILE)-LYSIDINE SYNTHASE-RELATED"/>
    <property type="match status" value="1"/>
</dbReference>
<dbReference type="HAMAP" id="MF_01161">
    <property type="entry name" value="tRNA_Ile_lys_synt"/>
    <property type="match status" value="1"/>
</dbReference>
<dbReference type="SUPFAM" id="SSF56037">
    <property type="entry name" value="PheT/TilS domain"/>
    <property type="match status" value="1"/>
</dbReference>
<dbReference type="SUPFAM" id="SSF82829">
    <property type="entry name" value="MesJ substrate recognition domain-like"/>
    <property type="match status" value="1"/>
</dbReference>
<keyword evidence="6 8" id="KW-0067">ATP-binding</keyword>
<organism evidence="10 11">
    <name type="scientific">Terasakiispira papahanaumokuakeensis</name>
    <dbReference type="NCBI Taxonomy" id="197479"/>
    <lineage>
        <taxon>Bacteria</taxon>
        <taxon>Pseudomonadati</taxon>
        <taxon>Pseudomonadota</taxon>
        <taxon>Gammaproteobacteria</taxon>
        <taxon>Oceanospirillales</taxon>
        <taxon>Terasakiispira</taxon>
    </lineage>
</organism>
<comment type="similarity">
    <text evidence="8">Belongs to the tRNA(Ile)-lysidine synthase family.</text>
</comment>
<proteinExistence type="inferred from homology"/>
<evidence type="ECO:0000256" key="8">
    <source>
        <dbReference type="HAMAP-Rule" id="MF_01161"/>
    </source>
</evidence>
<dbReference type="Proteomes" id="UP000094291">
    <property type="component" value="Unassembled WGS sequence"/>
</dbReference>
<dbReference type="STRING" id="197479.BFW38_12630"/>
<keyword evidence="5 8" id="KW-0547">Nucleotide-binding</keyword>
<evidence type="ECO:0000256" key="6">
    <source>
        <dbReference type="ARBA" id="ARBA00022840"/>
    </source>
</evidence>
<dbReference type="SUPFAM" id="SSF52402">
    <property type="entry name" value="Adenine nucleotide alpha hydrolases-like"/>
    <property type="match status" value="1"/>
</dbReference>
<comment type="subcellular location">
    <subcellularLocation>
        <location evidence="1 8">Cytoplasm</location>
    </subcellularLocation>
</comment>
<keyword evidence="3 8" id="KW-0436">Ligase</keyword>
<dbReference type="GO" id="GO:0005524">
    <property type="term" value="F:ATP binding"/>
    <property type="evidence" value="ECO:0007669"/>
    <property type="project" value="UniProtKB-UniRule"/>
</dbReference>
<dbReference type="InterPro" id="IPR011063">
    <property type="entry name" value="TilS/TtcA_N"/>
</dbReference>
<dbReference type="AlphaFoldDB" id="A0A1E2VB55"/>
<dbReference type="InterPro" id="IPR012795">
    <property type="entry name" value="tRNA_Ile_lys_synt_N"/>
</dbReference>
<evidence type="ECO:0000256" key="7">
    <source>
        <dbReference type="ARBA" id="ARBA00048539"/>
    </source>
</evidence>
<dbReference type="Pfam" id="PF09179">
    <property type="entry name" value="TilS"/>
    <property type="match status" value="1"/>
</dbReference>
<evidence type="ECO:0000313" key="10">
    <source>
        <dbReference type="EMBL" id="ODC04250.1"/>
    </source>
</evidence>
<dbReference type="EC" id="6.3.4.19" evidence="8"/>
<keyword evidence="11" id="KW-1185">Reference proteome</keyword>
<sequence>MTPTPDLIRRALDALPDAPTHLFVAYSGGLDSLALLQLTAEFAQSHSLPITALHVHHGLSDQADDWVQHCQQHAMRLQLPLDVEYLEFDARQNLEARARHARYAFFERHLNQSGHVLLMGHHQQDQAETLILRLMRSAGLEGLSGIPEKRRLGHGWLVRPLLNQTKASLQHWLEQQSLSWIEDESNQSLAHDRNFIRHQILPRLESRFPKSQQRLAQSAHWLADSRSVMHEWLEEDLQHCLLRPHCLSIPQLKRYSPARWRHLLHYYLQRQKAPILPYKRWEAVSQLLAARPDAMPEVQWGHYAMRRYRDQLWIAPWHHFAPLPEGWTQDWDGHPPLHTPVGAFTAERLTVESSQETALLPGNYRATKRQGGEHIWIPHRGHVELKQWYQEKGVPPWERQRRPLIWSQDQLIAVGSPLNEP</sequence>
<feature type="domain" description="Lysidine-tRNA(Ile) synthetase C-terminal" evidence="9">
    <location>
        <begin position="364"/>
        <end position="420"/>
    </location>
</feature>
<evidence type="ECO:0000256" key="4">
    <source>
        <dbReference type="ARBA" id="ARBA00022694"/>
    </source>
</evidence>
<dbReference type="GO" id="GO:0005737">
    <property type="term" value="C:cytoplasm"/>
    <property type="evidence" value="ECO:0007669"/>
    <property type="project" value="UniProtKB-SubCell"/>
</dbReference>
<keyword evidence="4 8" id="KW-0819">tRNA processing</keyword>
<evidence type="ECO:0000256" key="3">
    <source>
        <dbReference type="ARBA" id="ARBA00022598"/>
    </source>
</evidence>
<protein>
    <recommendedName>
        <fullName evidence="8">tRNA(Ile)-lysidine synthase</fullName>
        <ecNumber evidence="8">6.3.4.19</ecNumber>
    </recommendedName>
    <alternativeName>
        <fullName evidence="8">tRNA(Ile)-2-lysyl-cytidine synthase</fullName>
    </alternativeName>
    <alternativeName>
        <fullName evidence="8">tRNA(Ile)-lysidine synthetase</fullName>
    </alternativeName>
</protein>
<dbReference type="Pfam" id="PF01171">
    <property type="entry name" value="ATP_bind_3"/>
    <property type="match status" value="1"/>
</dbReference>
<dbReference type="NCBIfam" id="TIGR02433">
    <property type="entry name" value="lysidine_TilS_C"/>
    <property type="match status" value="1"/>
</dbReference>
<evidence type="ECO:0000256" key="1">
    <source>
        <dbReference type="ARBA" id="ARBA00004496"/>
    </source>
</evidence>
<dbReference type="Gene3D" id="1.20.59.20">
    <property type="match status" value="1"/>
</dbReference>
<dbReference type="InterPro" id="IPR015262">
    <property type="entry name" value="tRNA_Ile_lys_synt_subst-bd"/>
</dbReference>
<dbReference type="InterPro" id="IPR012796">
    <property type="entry name" value="Lysidine-tRNA-synth_C"/>
</dbReference>
<gene>
    <name evidence="8" type="primary">tilS</name>
    <name evidence="10" type="ORF">BFW38_12630</name>
</gene>
<evidence type="ECO:0000256" key="2">
    <source>
        <dbReference type="ARBA" id="ARBA00022490"/>
    </source>
</evidence>
<dbReference type="PANTHER" id="PTHR43033:SF1">
    <property type="entry name" value="TRNA(ILE)-LYSIDINE SYNTHASE-RELATED"/>
    <property type="match status" value="1"/>
</dbReference>
<evidence type="ECO:0000256" key="5">
    <source>
        <dbReference type="ARBA" id="ARBA00022741"/>
    </source>
</evidence>
<feature type="binding site" evidence="8">
    <location>
        <begin position="27"/>
        <end position="32"/>
    </location>
    <ligand>
        <name>ATP</name>
        <dbReference type="ChEBI" id="CHEBI:30616"/>
    </ligand>
</feature>
<dbReference type="InterPro" id="IPR012094">
    <property type="entry name" value="tRNA_Ile_lys_synt"/>
</dbReference>
<comment type="function">
    <text evidence="8">Ligates lysine onto the cytidine present at position 34 of the AUA codon-specific tRNA(Ile) that contains the anticodon CAU, in an ATP-dependent manner. Cytidine is converted to lysidine, thus changing the amino acid specificity of the tRNA from methionine to isoleucine.</text>
</comment>
<dbReference type="NCBIfam" id="TIGR02432">
    <property type="entry name" value="lysidine_TilS_N"/>
    <property type="match status" value="1"/>
</dbReference>
<dbReference type="SMART" id="SM00977">
    <property type="entry name" value="TilS_C"/>
    <property type="match status" value="1"/>
</dbReference>
<keyword evidence="2 8" id="KW-0963">Cytoplasm</keyword>
<dbReference type="GO" id="GO:0006400">
    <property type="term" value="P:tRNA modification"/>
    <property type="evidence" value="ECO:0007669"/>
    <property type="project" value="UniProtKB-UniRule"/>
</dbReference>